<dbReference type="EMBL" id="JACEEZ010016341">
    <property type="protein sequence ID" value="KAG0718253.1"/>
    <property type="molecule type" value="Genomic_DNA"/>
</dbReference>
<sequence length="109" mass="11876">MVTKNATRRIPPTPPAHLQLVMEEHDLHGVDGLAIHLDMWTKRTSGFKESDMAISSRFLTLARWIKQNGDTGDMFDVVAEFHCSSGVGKGGRSTDGQIVASPSKGSAPW</sequence>
<evidence type="ECO:0000256" key="1">
    <source>
        <dbReference type="SAM" id="MobiDB-lite"/>
    </source>
</evidence>
<protein>
    <submittedName>
        <fullName evidence="2">Uncharacterized protein</fullName>
    </submittedName>
</protein>
<gene>
    <name evidence="2" type="ORF">GWK47_052789</name>
</gene>
<organism evidence="2 3">
    <name type="scientific">Chionoecetes opilio</name>
    <name type="common">Atlantic snow crab</name>
    <name type="synonym">Cancer opilio</name>
    <dbReference type="NCBI Taxonomy" id="41210"/>
    <lineage>
        <taxon>Eukaryota</taxon>
        <taxon>Metazoa</taxon>
        <taxon>Ecdysozoa</taxon>
        <taxon>Arthropoda</taxon>
        <taxon>Crustacea</taxon>
        <taxon>Multicrustacea</taxon>
        <taxon>Malacostraca</taxon>
        <taxon>Eumalacostraca</taxon>
        <taxon>Eucarida</taxon>
        <taxon>Decapoda</taxon>
        <taxon>Pleocyemata</taxon>
        <taxon>Brachyura</taxon>
        <taxon>Eubrachyura</taxon>
        <taxon>Majoidea</taxon>
        <taxon>Majidae</taxon>
        <taxon>Chionoecetes</taxon>
    </lineage>
</organism>
<name>A0A8J4XZP2_CHIOP</name>
<dbReference type="Proteomes" id="UP000770661">
    <property type="component" value="Unassembled WGS sequence"/>
</dbReference>
<accession>A0A8J4XZP2</accession>
<proteinExistence type="predicted"/>
<feature type="region of interest" description="Disordered" evidence="1">
    <location>
        <begin position="86"/>
        <end position="109"/>
    </location>
</feature>
<evidence type="ECO:0000313" key="2">
    <source>
        <dbReference type="EMBL" id="KAG0718253.1"/>
    </source>
</evidence>
<keyword evidence="3" id="KW-1185">Reference proteome</keyword>
<comment type="caution">
    <text evidence="2">The sequence shown here is derived from an EMBL/GenBank/DDBJ whole genome shotgun (WGS) entry which is preliminary data.</text>
</comment>
<reference evidence="2" key="1">
    <citation type="submission" date="2020-07" db="EMBL/GenBank/DDBJ databases">
        <title>The High-quality genome of the commercially important snow crab, Chionoecetes opilio.</title>
        <authorList>
            <person name="Jeong J.-H."/>
            <person name="Ryu S."/>
        </authorList>
    </citation>
    <scope>NUCLEOTIDE SEQUENCE</scope>
    <source>
        <strain evidence="2">MADBK_172401_WGS</strain>
        <tissue evidence="2">Digestive gland</tissue>
    </source>
</reference>
<dbReference type="AlphaFoldDB" id="A0A8J4XZP2"/>
<evidence type="ECO:0000313" key="3">
    <source>
        <dbReference type="Proteomes" id="UP000770661"/>
    </source>
</evidence>